<organism evidence="1 2">
    <name type="scientific">Dictyocaulus viviparus</name>
    <name type="common">Bovine lungworm</name>
    <dbReference type="NCBI Taxonomy" id="29172"/>
    <lineage>
        <taxon>Eukaryota</taxon>
        <taxon>Metazoa</taxon>
        <taxon>Ecdysozoa</taxon>
        <taxon>Nematoda</taxon>
        <taxon>Chromadorea</taxon>
        <taxon>Rhabditida</taxon>
        <taxon>Rhabditina</taxon>
        <taxon>Rhabditomorpha</taxon>
        <taxon>Strongyloidea</taxon>
        <taxon>Metastrongylidae</taxon>
        <taxon>Dictyocaulus</taxon>
    </lineage>
</organism>
<sequence length="98" mass="11747">MIPDRDLQFEFSRETMTTYSNHYGRQSIRALLGGVNRAERQRRWLTFDCFELSVKINTVLCCRCLHKNTVHKQFVNELTRRYESSGRSMKLLANRFNR</sequence>
<dbReference type="EMBL" id="KN716411">
    <property type="protein sequence ID" value="KJH45380.1"/>
    <property type="molecule type" value="Genomic_DNA"/>
</dbReference>
<gene>
    <name evidence="1" type="ORF">DICVIV_08593</name>
</gene>
<evidence type="ECO:0000313" key="1">
    <source>
        <dbReference type="EMBL" id="KJH45380.1"/>
    </source>
</evidence>
<name>A0A0D8XLH5_DICVI</name>
<dbReference type="Proteomes" id="UP000053766">
    <property type="component" value="Unassembled WGS sequence"/>
</dbReference>
<proteinExistence type="predicted"/>
<reference evidence="2" key="2">
    <citation type="journal article" date="2016" name="Sci. Rep.">
        <title>Dictyocaulus viviparus genome, variome and transcriptome elucidate lungworm biology and support future intervention.</title>
        <authorList>
            <person name="McNulty S.N."/>
            <person name="Strube C."/>
            <person name="Rosa B.A."/>
            <person name="Martin J.C."/>
            <person name="Tyagi R."/>
            <person name="Choi Y.J."/>
            <person name="Wang Q."/>
            <person name="Hallsworth Pepin K."/>
            <person name="Zhang X."/>
            <person name="Ozersky P."/>
            <person name="Wilson R.K."/>
            <person name="Sternberg P.W."/>
            <person name="Gasser R.B."/>
            <person name="Mitreva M."/>
        </authorList>
    </citation>
    <scope>NUCLEOTIDE SEQUENCE [LARGE SCALE GENOMIC DNA]</scope>
    <source>
        <strain evidence="2">HannoverDv2000</strain>
    </source>
</reference>
<dbReference type="AlphaFoldDB" id="A0A0D8XLH5"/>
<reference evidence="1 2" key="1">
    <citation type="submission" date="2013-11" db="EMBL/GenBank/DDBJ databases">
        <title>Draft genome of the bovine lungworm Dictyocaulus viviparus.</title>
        <authorList>
            <person name="Mitreva M."/>
        </authorList>
    </citation>
    <scope>NUCLEOTIDE SEQUENCE [LARGE SCALE GENOMIC DNA]</scope>
    <source>
        <strain evidence="1 2">HannoverDv2000</strain>
    </source>
</reference>
<protein>
    <submittedName>
        <fullName evidence="1">Uncharacterized protein</fullName>
    </submittedName>
</protein>
<keyword evidence="2" id="KW-1185">Reference proteome</keyword>
<evidence type="ECO:0000313" key="2">
    <source>
        <dbReference type="Proteomes" id="UP000053766"/>
    </source>
</evidence>
<accession>A0A0D8XLH5</accession>